<dbReference type="PANTHER" id="PTHR30627:SF2">
    <property type="entry name" value="PEPTIDOGLYCAN D,D-TRANSPEPTIDASE MRDA"/>
    <property type="match status" value="1"/>
</dbReference>
<dbReference type="Proteomes" id="UP000033815">
    <property type="component" value="Unassembled WGS sequence"/>
</dbReference>
<dbReference type="InterPro" id="IPR012338">
    <property type="entry name" value="Beta-lactam/transpept-like"/>
</dbReference>
<sequence>MRLAVTEGTVSGLVVWYVDVAGKTGTAEIDAGKKYINSWVVGFFPYDKPKYAFTVVMERGPHDNTIGGVYVMRQMFDWMNENTPEYLK</sequence>
<dbReference type="GO" id="GO:0005886">
    <property type="term" value="C:plasma membrane"/>
    <property type="evidence" value="ECO:0007669"/>
    <property type="project" value="TreeGrafter"/>
</dbReference>
<evidence type="ECO:0000313" key="2">
    <source>
        <dbReference type="EMBL" id="KKT36565.1"/>
    </source>
</evidence>
<accession>A0A837IB63</accession>
<dbReference type="Gene3D" id="3.40.710.10">
    <property type="entry name" value="DD-peptidase/beta-lactamase superfamily"/>
    <property type="match status" value="1"/>
</dbReference>
<name>A0A837IB63_9BACT</name>
<dbReference type="PANTHER" id="PTHR30627">
    <property type="entry name" value="PEPTIDOGLYCAN D,D-TRANSPEPTIDASE"/>
    <property type="match status" value="1"/>
</dbReference>
<proteinExistence type="predicted"/>
<dbReference type="AlphaFoldDB" id="A0A837IB63"/>
<feature type="domain" description="Penicillin-binding protein transpeptidase" evidence="1">
    <location>
        <begin position="2"/>
        <end position="61"/>
    </location>
</feature>
<protein>
    <submittedName>
        <fullName evidence="2">Penicillin-binding protein</fullName>
    </submittedName>
</protein>
<dbReference type="InterPro" id="IPR001460">
    <property type="entry name" value="PCN-bd_Tpept"/>
</dbReference>
<dbReference type="GO" id="GO:0008658">
    <property type="term" value="F:penicillin binding"/>
    <property type="evidence" value="ECO:0007669"/>
    <property type="project" value="InterPro"/>
</dbReference>
<dbReference type="GO" id="GO:0071972">
    <property type="term" value="F:peptidoglycan L,D-transpeptidase activity"/>
    <property type="evidence" value="ECO:0007669"/>
    <property type="project" value="TreeGrafter"/>
</dbReference>
<evidence type="ECO:0000313" key="3">
    <source>
        <dbReference type="Proteomes" id="UP000033815"/>
    </source>
</evidence>
<dbReference type="Pfam" id="PF00905">
    <property type="entry name" value="Transpeptidase"/>
    <property type="match status" value="1"/>
</dbReference>
<dbReference type="InterPro" id="IPR050515">
    <property type="entry name" value="Beta-lactam/transpept"/>
</dbReference>
<comment type="caution">
    <text evidence="2">The sequence shown here is derived from an EMBL/GenBank/DDBJ whole genome shotgun (WGS) entry which is preliminary data.</text>
</comment>
<reference evidence="2 3" key="1">
    <citation type="journal article" date="2015" name="Nature">
        <title>rRNA introns, odd ribosomes, and small enigmatic genomes across a large radiation of phyla.</title>
        <authorList>
            <person name="Brown C.T."/>
            <person name="Hug L.A."/>
            <person name="Thomas B.C."/>
            <person name="Sharon I."/>
            <person name="Castelle C.J."/>
            <person name="Singh A."/>
            <person name="Wilkins M.J."/>
            <person name="Williams K.H."/>
            <person name="Banfield J.F."/>
        </authorList>
    </citation>
    <scope>NUCLEOTIDE SEQUENCE [LARGE SCALE GENOMIC DNA]</scope>
</reference>
<organism evidence="2 3">
    <name type="scientific">Candidatus Nomurabacteria bacterium GW2011_GWB1_44_12</name>
    <dbReference type="NCBI Taxonomy" id="1618748"/>
    <lineage>
        <taxon>Bacteria</taxon>
        <taxon>Candidatus Nomuraibacteriota</taxon>
    </lineage>
</organism>
<dbReference type="SUPFAM" id="SSF56601">
    <property type="entry name" value="beta-lactamase/transpeptidase-like"/>
    <property type="match status" value="1"/>
</dbReference>
<evidence type="ECO:0000259" key="1">
    <source>
        <dbReference type="Pfam" id="PF00905"/>
    </source>
</evidence>
<gene>
    <name evidence="2" type="ORF">UW25_C0005G0047</name>
</gene>
<dbReference type="GO" id="GO:0071555">
    <property type="term" value="P:cell wall organization"/>
    <property type="evidence" value="ECO:0007669"/>
    <property type="project" value="TreeGrafter"/>
</dbReference>
<dbReference type="EMBL" id="LCHP01000005">
    <property type="protein sequence ID" value="KKT36565.1"/>
    <property type="molecule type" value="Genomic_DNA"/>
</dbReference>